<keyword evidence="4 5" id="KW-0472">Membrane</keyword>
<dbReference type="RefSeq" id="WP_214363141.1">
    <property type="nucleotide sequence ID" value="NZ_JAEKFT010000026.1"/>
</dbReference>
<proteinExistence type="predicted"/>
<dbReference type="SUPFAM" id="SSF52091">
    <property type="entry name" value="SpoIIaa-like"/>
    <property type="match status" value="1"/>
</dbReference>
<dbReference type="InterPro" id="IPR002645">
    <property type="entry name" value="STAS_dom"/>
</dbReference>
<dbReference type="GO" id="GO:0055085">
    <property type="term" value="P:transmembrane transport"/>
    <property type="evidence" value="ECO:0007669"/>
    <property type="project" value="InterPro"/>
</dbReference>
<feature type="transmembrane region" description="Helical" evidence="5">
    <location>
        <begin position="138"/>
        <end position="160"/>
    </location>
</feature>
<feature type="transmembrane region" description="Helical" evidence="5">
    <location>
        <begin position="105"/>
        <end position="126"/>
    </location>
</feature>
<comment type="caution">
    <text evidence="7">The sequence shown here is derived from an EMBL/GenBank/DDBJ whole genome shotgun (WGS) entry which is preliminary data.</text>
</comment>
<accession>A0A944HA82</accession>
<feature type="transmembrane region" description="Helical" evidence="5">
    <location>
        <begin position="254"/>
        <end position="273"/>
    </location>
</feature>
<dbReference type="InterPro" id="IPR036513">
    <property type="entry name" value="STAS_dom_sf"/>
</dbReference>
<evidence type="ECO:0000256" key="5">
    <source>
        <dbReference type="SAM" id="Phobius"/>
    </source>
</evidence>
<organism evidence="7 8">
    <name type="scientific">Denitromonas iodatirespirans</name>
    <dbReference type="NCBI Taxonomy" id="2795389"/>
    <lineage>
        <taxon>Bacteria</taxon>
        <taxon>Pseudomonadati</taxon>
        <taxon>Pseudomonadota</taxon>
        <taxon>Betaproteobacteria</taxon>
        <taxon>Rhodocyclales</taxon>
        <taxon>Zoogloeaceae</taxon>
        <taxon>Denitromonas</taxon>
    </lineage>
</organism>
<dbReference type="AlphaFoldDB" id="A0A944HA82"/>
<dbReference type="Gene3D" id="3.30.750.24">
    <property type="entry name" value="STAS domain"/>
    <property type="match status" value="1"/>
</dbReference>
<feature type="transmembrane region" description="Helical" evidence="5">
    <location>
        <begin position="83"/>
        <end position="99"/>
    </location>
</feature>
<protein>
    <submittedName>
        <fullName evidence="7">SulP family inorganic anion transporter</fullName>
    </submittedName>
</protein>
<dbReference type="GO" id="GO:0016020">
    <property type="term" value="C:membrane"/>
    <property type="evidence" value="ECO:0007669"/>
    <property type="project" value="UniProtKB-SubCell"/>
</dbReference>
<feature type="transmembrane region" description="Helical" evidence="5">
    <location>
        <begin position="209"/>
        <end position="234"/>
    </location>
</feature>
<keyword evidence="3 5" id="KW-1133">Transmembrane helix</keyword>
<dbReference type="InterPro" id="IPR001902">
    <property type="entry name" value="SLC26A/SulP_fam"/>
</dbReference>
<name>A0A944HA82_DENI1</name>
<dbReference type="PANTHER" id="PTHR11814">
    <property type="entry name" value="SULFATE TRANSPORTER"/>
    <property type="match status" value="1"/>
</dbReference>
<evidence type="ECO:0000256" key="1">
    <source>
        <dbReference type="ARBA" id="ARBA00004141"/>
    </source>
</evidence>
<evidence type="ECO:0000256" key="4">
    <source>
        <dbReference type="ARBA" id="ARBA00023136"/>
    </source>
</evidence>
<evidence type="ECO:0000256" key="3">
    <source>
        <dbReference type="ARBA" id="ARBA00022989"/>
    </source>
</evidence>
<feature type="transmembrane region" description="Helical" evidence="5">
    <location>
        <begin position="409"/>
        <end position="426"/>
    </location>
</feature>
<dbReference type="Pfam" id="PF00916">
    <property type="entry name" value="Sulfate_transp"/>
    <property type="match status" value="1"/>
</dbReference>
<evidence type="ECO:0000313" key="8">
    <source>
        <dbReference type="Proteomes" id="UP000694660"/>
    </source>
</evidence>
<dbReference type="Pfam" id="PF01740">
    <property type="entry name" value="STAS"/>
    <property type="match status" value="1"/>
</dbReference>
<feature type="transmembrane region" description="Helical" evidence="5">
    <location>
        <begin position="56"/>
        <end position="76"/>
    </location>
</feature>
<dbReference type="InterPro" id="IPR011547">
    <property type="entry name" value="SLC26A/SulP_dom"/>
</dbReference>
<gene>
    <name evidence="7" type="ORF">I8J34_18640</name>
</gene>
<evidence type="ECO:0000256" key="2">
    <source>
        <dbReference type="ARBA" id="ARBA00022692"/>
    </source>
</evidence>
<dbReference type="PROSITE" id="PS50801">
    <property type="entry name" value="STAS"/>
    <property type="match status" value="1"/>
</dbReference>
<evidence type="ECO:0000313" key="7">
    <source>
        <dbReference type="EMBL" id="MBT0963205.1"/>
    </source>
</evidence>
<sequence length="570" mass="59934">MTEPPRRLERLLPFLRWRSALNREALRADLLAGLSVALVTLPQALAYAQLAGFPAHYGLYAAMLPAVIGTLFGSCVQLSTGPVALTGMLTAASVAPLAAMGSDAYLALAVTLGLLAGLMQLGLGLLRQGWVLNLLSQPVFTAFINAAALLICFSQLPALLGASGPRAPQLVDEANRIAEALMAPHLATLAMGLGALIALIALRRLVPRLPGVLVVVMACTALSAATDFEAGGGAVVGVLPPLRPSLHLPPLPEWHLLTGLLPAAFVLAMVSFLEAASSAKLISEKTGEPWNENQELIGQGLAKLAAAGAGTLPTSASFSRSALALANGARTGMAALISAATVVVAAFSLGQWLHHLPLAVLAAVILDAVGRLFKPASLLRVWRIDPDDGLAAGATFVATLAFAPNIQNGILTGLLLSLALLIWRSMKPRIALLGLHEDGTHRDLERFGLPHPHPHLVVLRFDGPLHFVNAARFREAVNWARTAQPDVRVVLISAAGINAIDATGLEAVRREAANLAAHGQQLAFCGLKKQVIDVLERDRLWADIAPHAVYRHERQAIDALAPLADPPENL</sequence>
<reference evidence="8" key="1">
    <citation type="journal article" date="2022" name="ISME J.">
        <title>Genetic and phylogenetic analysis of dissimilatory iodate-reducing bacteria identifies potential niches across the world's oceans.</title>
        <authorList>
            <person name="Reyes-Umana V."/>
            <person name="Henning Z."/>
            <person name="Lee K."/>
            <person name="Barnum T.P."/>
            <person name="Coates J.D."/>
        </authorList>
    </citation>
    <scope>NUCLEOTIDE SEQUENCE [LARGE SCALE GENOMIC DNA]</scope>
    <source>
        <strain evidence="8">IR12</strain>
    </source>
</reference>
<dbReference type="EMBL" id="JAEKFT010000026">
    <property type="protein sequence ID" value="MBT0963205.1"/>
    <property type="molecule type" value="Genomic_DNA"/>
</dbReference>
<comment type="subcellular location">
    <subcellularLocation>
        <location evidence="1">Membrane</location>
        <topology evidence="1">Multi-pass membrane protein</topology>
    </subcellularLocation>
</comment>
<feature type="domain" description="STAS" evidence="6">
    <location>
        <begin position="454"/>
        <end position="560"/>
    </location>
</feature>
<feature type="transmembrane region" description="Helical" evidence="5">
    <location>
        <begin position="180"/>
        <end position="202"/>
    </location>
</feature>
<evidence type="ECO:0000259" key="6">
    <source>
        <dbReference type="PROSITE" id="PS50801"/>
    </source>
</evidence>
<feature type="transmembrane region" description="Helical" evidence="5">
    <location>
        <begin position="329"/>
        <end position="349"/>
    </location>
</feature>
<keyword evidence="8" id="KW-1185">Reference proteome</keyword>
<keyword evidence="2 5" id="KW-0812">Transmembrane</keyword>
<dbReference type="CDD" id="cd07042">
    <property type="entry name" value="STAS_SulP_like_sulfate_transporter"/>
    <property type="match status" value="1"/>
</dbReference>
<dbReference type="Proteomes" id="UP000694660">
    <property type="component" value="Unassembled WGS sequence"/>
</dbReference>